<dbReference type="EMBL" id="BJYX01000014">
    <property type="protein sequence ID" value="GEO30902.1"/>
    <property type="molecule type" value="Genomic_DNA"/>
</dbReference>
<gene>
    <name evidence="1" type="ORF">TAE01_27120</name>
</gene>
<keyword evidence="2" id="KW-1185">Reference proteome</keyword>
<sequence>MRYVVWVDAWQMQCCGEPFAVGDRVGWTLRDLPRGRVLDDVVGPEVAARLTHAEEHHGGVAEDAPVVHGTVRAIRAAHATFVRESHWVPGELRTVRSADGTDDVPGLAFNGYVVDLDVEAPLPEAPGPA</sequence>
<dbReference type="Proteomes" id="UP000321534">
    <property type="component" value="Unassembled WGS sequence"/>
</dbReference>
<organism evidence="1 2">
    <name type="scientific">Terrabacter aerolatus</name>
    <dbReference type="NCBI Taxonomy" id="422442"/>
    <lineage>
        <taxon>Bacteria</taxon>
        <taxon>Bacillati</taxon>
        <taxon>Actinomycetota</taxon>
        <taxon>Actinomycetes</taxon>
        <taxon>Micrococcales</taxon>
        <taxon>Intrasporangiaceae</taxon>
        <taxon>Terrabacter</taxon>
    </lineage>
</organism>
<evidence type="ECO:0000313" key="1">
    <source>
        <dbReference type="EMBL" id="GEO30902.1"/>
    </source>
</evidence>
<protein>
    <submittedName>
        <fullName evidence="1">Uncharacterized protein</fullName>
    </submittedName>
</protein>
<proteinExistence type="predicted"/>
<dbReference type="Pfam" id="PF20218">
    <property type="entry name" value="DUF6578"/>
    <property type="match status" value="1"/>
</dbReference>
<reference evidence="1 2" key="1">
    <citation type="submission" date="2019-07" db="EMBL/GenBank/DDBJ databases">
        <title>Whole genome shotgun sequence of Terrabacter aerolatus NBRC 106305.</title>
        <authorList>
            <person name="Hosoyama A."/>
            <person name="Uohara A."/>
            <person name="Ohji S."/>
            <person name="Ichikawa N."/>
        </authorList>
    </citation>
    <scope>NUCLEOTIDE SEQUENCE [LARGE SCALE GENOMIC DNA]</scope>
    <source>
        <strain evidence="1 2">NBRC 106305</strain>
    </source>
</reference>
<dbReference type="OrthoDB" id="2084645at2"/>
<dbReference type="InterPro" id="IPR046485">
    <property type="entry name" value="DUF6578"/>
</dbReference>
<dbReference type="RefSeq" id="WP_147067267.1">
    <property type="nucleotide sequence ID" value="NZ_BAAARO010000001.1"/>
</dbReference>
<accession>A0A512D366</accession>
<comment type="caution">
    <text evidence="1">The sequence shown here is derived from an EMBL/GenBank/DDBJ whole genome shotgun (WGS) entry which is preliminary data.</text>
</comment>
<dbReference type="AlphaFoldDB" id="A0A512D366"/>
<name>A0A512D366_9MICO</name>
<evidence type="ECO:0000313" key="2">
    <source>
        <dbReference type="Proteomes" id="UP000321534"/>
    </source>
</evidence>